<dbReference type="EMBL" id="OBMT01000016">
    <property type="protein sequence ID" value="SOC18429.1"/>
    <property type="molecule type" value="Genomic_DNA"/>
</dbReference>
<reference evidence="2" key="1">
    <citation type="submission" date="2017-08" db="EMBL/GenBank/DDBJ databases">
        <authorList>
            <person name="Varghese N."/>
            <person name="Submissions S."/>
        </authorList>
    </citation>
    <scope>NUCLEOTIDE SEQUENCE [LARGE SCALE GENOMIC DNA]</scope>
    <source>
        <strain evidence="2">JA276</strain>
    </source>
</reference>
<dbReference type="InterPro" id="IPR029058">
    <property type="entry name" value="AB_hydrolase_fold"/>
</dbReference>
<keyword evidence="2" id="KW-1185">Reference proteome</keyword>
<evidence type="ECO:0000313" key="2">
    <source>
        <dbReference type="Proteomes" id="UP000219111"/>
    </source>
</evidence>
<dbReference type="Proteomes" id="UP000219111">
    <property type="component" value="Unassembled WGS sequence"/>
</dbReference>
<proteinExistence type="predicted"/>
<evidence type="ECO:0000313" key="1">
    <source>
        <dbReference type="EMBL" id="SOC18429.1"/>
    </source>
</evidence>
<gene>
    <name evidence="1" type="ORF">SAMN05877831_11662</name>
</gene>
<organism evidence="1 2">
    <name type="scientific">Rhodobacter maris</name>
    <dbReference type="NCBI Taxonomy" id="446682"/>
    <lineage>
        <taxon>Bacteria</taxon>
        <taxon>Pseudomonadati</taxon>
        <taxon>Pseudomonadota</taxon>
        <taxon>Alphaproteobacteria</taxon>
        <taxon>Rhodobacterales</taxon>
        <taxon>Rhodobacter group</taxon>
        <taxon>Rhodobacter</taxon>
    </lineage>
</organism>
<dbReference type="SUPFAM" id="SSF53474">
    <property type="entry name" value="alpha/beta-Hydrolases"/>
    <property type="match status" value="1"/>
</dbReference>
<dbReference type="AlphaFoldDB" id="A0A285TA45"/>
<name>A0A285TA45_9RHOB</name>
<dbReference type="RefSeq" id="WP_217991914.1">
    <property type="nucleotide sequence ID" value="NZ_OBMT01000016.1"/>
</dbReference>
<accession>A0A285TA45</accession>
<protein>
    <submittedName>
        <fullName evidence="1">Esterase/lipase</fullName>
    </submittedName>
</protein>
<sequence length="362" mass="39573">MEMLFSILRTTLVAIAQTALCRGIGWMRPRPPARPAYAYGSPGFTVSSFGECQKGSYVEVYCPDRPFVDAGGRQKAVIFLHGFVLGASQIYRAHLEHLVKQGYWVFFPNFQTGFCSFPPDRLMTLAELLDEVIGEGRPSQERWLKNALDSVSAAYTAVGLGPGAAVESYVYGHSLGGLFALSWPYYVTRDGYPAELMPVQVVTADPIPTNDASAAPGQMGKALKQVQNDVDLRLTAQALTMPVAILHGGSDWIVPKENWCIPFGWIATTQKKMYLSQTDIHGCPGLFANHEQATTDTSFFSPLAATVLLDGVGSEDALDWYYLWHGLDQVVAGIRADALSFDMGRWTDGQAVKPVTTYLPSA</sequence>
<dbReference type="Gene3D" id="3.40.50.1820">
    <property type="entry name" value="alpha/beta hydrolase"/>
    <property type="match status" value="1"/>
</dbReference>